<dbReference type="InterPro" id="IPR036274">
    <property type="entry name" value="HR1_rpt_sf"/>
</dbReference>
<dbReference type="CDD" id="cd11622">
    <property type="entry name" value="HR1_PKN_1"/>
    <property type="match status" value="1"/>
</dbReference>
<evidence type="ECO:0000256" key="2">
    <source>
        <dbReference type="PROSITE-ProRule" id="PRU01207"/>
    </source>
</evidence>
<accession>A0A2D4LT56</accession>
<evidence type="ECO:0000256" key="1">
    <source>
        <dbReference type="ARBA" id="ARBA00022737"/>
    </source>
</evidence>
<keyword evidence="2" id="KW-0175">Coiled coil</keyword>
<dbReference type="InterPro" id="IPR037313">
    <property type="entry name" value="PKN_HR1_1"/>
</dbReference>
<feature type="region of interest" description="Disordered" evidence="3">
    <location>
        <begin position="1"/>
        <end position="45"/>
    </location>
</feature>
<sequence>MSFSEPDTSSEHDLESDPGNWSVLDHLGLDQSSDFSDTSVQQKLDEEKEKIKREIRKELKIKEGAENLRKATTDRKNLSNVENLLKNSNRKLETLHHQLQDLNAHIVVKDPEELGDAPQSPGSLSRSTATKSRIAGLEKQLNIELKVKQGAENMIQMYANGAAKVCLFSSQLSSFSKQRHFLPLILMQCFCPYKRNICITALYQA</sequence>
<reference evidence="5" key="2">
    <citation type="submission" date="2017-11" db="EMBL/GenBank/DDBJ databases">
        <title>Coralsnake Venomics: Analyses of Venom Gland Transcriptomes and Proteomes of Six Brazilian Taxa.</title>
        <authorList>
            <person name="Aird S.D."/>
            <person name="Jorge da Silva N."/>
            <person name="Qiu L."/>
            <person name="Villar-Briones A."/>
            <person name="Aparecida-Saddi V."/>
            <person name="Campos-Telles M.P."/>
            <person name="Grau M."/>
            <person name="Mikheyev A.S."/>
        </authorList>
    </citation>
    <scope>NUCLEOTIDE SEQUENCE</scope>
    <source>
        <tissue evidence="5">Venom_gland</tissue>
    </source>
</reference>
<dbReference type="AlphaFoldDB" id="A0A2D4LT56"/>
<dbReference type="SUPFAM" id="SSF46585">
    <property type="entry name" value="HR1 repeat"/>
    <property type="match status" value="2"/>
</dbReference>
<feature type="compositionally biased region" description="Polar residues" evidence="3">
    <location>
        <begin position="30"/>
        <end position="42"/>
    </location>
</feature>
<keyword evidence="1" id="KW-0677">Repeat</keyword>
<dbReference type="GO" id="GO:0031267">
    <property type="term" value="F:small GTPase binding"/>
    <property type="evidence" value="ECO:0007669"/>
    <property type="project" value="InterPro"/>
</dbReference>
<reference evidence="5" key="1">
    <citation type="submission" date="2017-07" db="EMBL/GenBank/DDBJ databases">
        <authorList>
            <person name="Mikheyev A."/>
            <person name="Grau M."/>
        </authorList>
    </citation>
    <scope>NUCLEOTIDE SEQUENCE</scope>
    <source>
        <tissue evidence="5">Venom_gland</tissue>
    </source>
</reference>
<dbReference type="Gene3D" id="1.10.287.160">
    <property type="entry name" value="HR1 repeat"/>
    <property type="match status" value="2"/>
</dbReference>
<dbReference type="PROSITE" id="PS51860">
    <property type="entry name" value="REM_1"/>
    <property type="match status" value="1"/>
</dbReference>
<protein>
    <recommendedName>
        <fullName evidence="4">REM-1 domain-containing protein</fullName>
    </recommendedName>
</protein>
<organism evidence="5">
    <name type="scientific">Micrurus spixii</name>
    <name type="common">Amazon coral snake</name>
    <dbReference type="NCBI Taxonomy" id="129469"/>
    <lineage>
        <taxon>Eukaryota</taxon>
        <taxon>Metazoa</taxon>
        <taxon>Chordata</taxon>
        <taxon>Craniata</taxon>
        <taxon>Vertebrata</taxon>
        <taxon>Euteleostomi</taxon>
        <taxon>Lepidosauria</taxon>
        <taxon>Squamata</taxon>
        <taxon>Bifurcata</taxon>
        <taxon>Unidentata</taxon>
        <taxon>Episquamata</taxon>
        <taxon>Toxicofera</taxon>
        <taxon>Serpentes</taxon>
        <taxon>Colubroidea</taxon>
        <taxon>Elapidae</taxon>
        <taxon>Elapinae</taxon>
        <taxon>Micrurus</taxon>
    </lineage>
</organism>
<name>A0A2D4LT56_9SAUR</name>
<dbReference type="InterPro" id="IPR011072">
    <property type="entry name" value="HR1_rho-bd"/>
</dbReference>
<dbReference type="FunFam" id="1.10.287.160:FF:000002">
    <property type="entry name" value="Putative serine/threonine-protein kinase N2"/>
    <property type="match status" value="1"/>
</dbReference>
<evidence type="ECO:0000313" key="5">
    <source>
        <dbReference type="EMBL" id="LAB23863.1"/>
    </source>
</evidence>
<feature type="domain" description="REM-1" evidence="4">
    <location>
        <begin position="32"/>
        <end position="108"/>
    </location>
</feature>
<dbReference type="GO" id="GO:0004674">
    <property type="term" value="F:protein serine/threonine kinase activity"/>
    <property type="evidence" value="ECO:0007669"/>
    <property type="project" value="InterPro"/>
</dbReference>
<evidence type="ECO:0000256" key="3">
    <source>
        <dbReference type="SAM" id="MobiDB-lite"/>
    </source>
</evidence>
<dbReference type="SMART" id="SM00742">
    <property type="entry name" value="Hr1"/>
    <property type="match status" value="2"/>
</dbReference>
<proteinExistence type="predicted"/>
<evidence type="ECO:0000259" key="4">
    <source>
        <dbReference type="PROSITE" id="PS51860"/>
    </source>
</evidence>
<dbReference type="Pfam" id="PF02185">
    <property type="entry name" value="HR1"/>
    <property type="match status" value="1"/>
</dbReference>
<dbReference type="EMBL" id="IACM01040697">
    <property type="protein sequence ID" value="LAB23863.1"/>
    <property type="molecule type" value="Transcribed_RNA"/>
</dbReference>
<dbReference type="GO" id="GO:0007165">
    <property type="term" value="P:signal transduction"/>
    <property type="evidence" value="ECO:0007669"/>
    <property type="project" value="InterPro"/>
</dbReference>